<dbReference type="EMBL" id="JADINH010000077">
    <property type="protein sequence ID" value="MBO8415465.1"/>
    <property type="molecule type" value="Genomic_DNA"/>
</dbReference>
<dbReference type="PROSITE" id="PS00923">
    <property type="entry name" value="ASP_GLU_RACEMASE_1"/>
    <property type="match status" value="1"/>
</dbReference>
<dbReference type="NCBIfam" id="TIGR00067">
    <property type="entry name" value="glut_race"/>
    <property type="match status" value="1"/>
</dbReference>
<organism evidence="8 9">
    <name type="scientific">Candidatus Avisuccinivibrio stercorigallinarum</name>
    <dbReference type="NCBI Taxonomy" id="2840704"/>
    <lineage>
        <taxon>Bacteria</taxon>
        <taxon>Pseudomonadati</taxon>
        <taxon>Pseudomonadota</taxon>
        <taxon>Gammaproteobacteria</taxon>
        <taxon>Aeromonadales</taxon>
        <taxon>Succinivibrionaceae</taxon>
        <taxon>Succinivibrionaceae incertae sedis</taxon>
        <taxon>Candidatus Avisuccinivibrio</taxon>
    </lineage>
</organism>
<dbReference type="InterPro" id="IPR018187">
    <property type="entry name" value="Asp/Glu_racemase_AS_1"/>
</dbReference>
<reference evidence="8" key="2">
    <citation type="journal article" date="2021" name="PeerJ">
        <title>Extensive microbial diversity within the chicken gut microbiome revealed by metagenomics and culture.</title>
        <authorList>
            <person name="Gilroy R."/>
            <person name="Ravi A."/>
            <person name="Getino M."/>
            <person name="Pursley I."/>
            <person name="Horton D.L."/>
            <person name="Alikhan N.F."/>
            <person name="Baker D."/>
            <person name="Gharbi K."/>
            <person name="Hall N."/>
            <person name="Watson M."/>
            <person name="Adriaenssens E.M."/>
            <person name="Foster-Nyarko E."/>
            <person name="Jarju S."/>
            <person name="Secka A."/>
            <person name="Antonio M."/>
            <person name="Oren A."/>
            <person name="Chaudhuri R.R."/>
            <person name="La Ragione R."/>
            <person name="Hildebrand F."/>
            <person name="Pallen M.J."/>
        </authorList>
    </citation>
    <scope>NUCLEOTIDE SEQUENCE</scope>
    <source>
        <strain evidence="8">17213</strain>
    </source>
</reference>
<feature type="active site" description="Proton donor/acceptor" evidence="7">
    <location>
        <position position="69"/>
    </location>
</feature>
<comment type="function">
    <text evidence="7">Provides the (R)-glutamate required for cell wall biosynthesis.</text>
</comment>
<evidence type="ECO:0000256" key="7">
    <source>
        <dbReference type="HAMAP-Rule" id="MF_00258"/>
    </source>
</evidence>
<keyword evidence="3 7" id="KW-0133">Cell shape</keyword>
<dbReference type="HAMAP" id="MF_00258">
    <property type="entry name" value="Glu_racemase"/>
    <property type="match status" value="1"/>
</dbReference>
<evidence type="ECO:0000256" key="4">
    <source>
        <dbReference type="ARBA" id="ARBA00022984"/>
    </source>
</evidence>
<feature type="binding site" evidence="7">
    <location>
        <begin position="5"/>
        <end position="6"/>
    </location>
    <ligand>
        <name>substrate</name>
    </ligand>
</feature>
<evidence type="ECO:0000256" key="3">
    <source>
        <dbReference type="ARBA" id="ARBA00022960"/>
    </source>
</evidence>
<dbReference type="Pfam" id="PF01177">
    <property type="entry name" value="Asp_Glu_race"/>
    <property type="match status" value="1"/>
</dbReference>
<dbReference type="GO" id="GO:0071555">
    <property type="term" value="P:cell wall organization"/>
    <property type="evidence" value="ECO:0007669"/>
    <property type="project" value="UniProtKB-KW"/>
</dbReference>
<dbReference type="InterPro" id="IPR033134">
    <property type="entry name" value="Asp/Glu_racemase_AS_2"/>
</dbReference>
<evidence type="ECO:0000313" key="8">
    <source>
        <dbReference type="EMBL" id="MBO8415465.1"/>
    </source>
</evidence>
<reference evidence="8" key="1">
    <citation type="submission" date="2020-10" db="EMBL/GenBank/DDBJ databases">
        <authorList>
            <person name="Gilroy R."/>
        </authorList>
    </citation>
    <scope>NUCLEOTIDE SEQUENCE</scope>
    <source>
        <strain evidence="8">17213</strain>
    </source>
</reference>
<accession>A0A9D9GTS9</accession>
<keyword evidence="6 7" id="KW-0961">Cell wall biogenesis/degradation</keyword>
<feature type="binding site" evidence="7">
    <location>
        <begin position="70"/>
        <end position="71"/>
    </location>
    <ligand>
        <name>substrate</name>
    </ligand>
</feature>
<keyword evidence="4 7" id="KW-0573">Peptidoglycan synthesis</keyword>
<name>A0A9D9GTS9_9GAMM</name>
<feature type="active site" description="Proton donor/acceptor" evidence="7">
    <location>
        <position position="183"/>
    </location>
</feature>
<comment type="caution">
    <text evidence="8">The sequence shown here is derived from an EMBL/GenBank/DDBJ whole genome shotgun (WGS) entry which is preliminary data.</text>
</comment>
<sequence>MLFFDSGVGGLSVFAEVKKACPELAYDYLFDNACFPYGDKSEDFLIDRVEHLLTLASERFKPNLIVVACNTASTVALPEVRRRISLPIVGVVPAIKPAAKLTKKGIIGLLATPGTVKRQYTANLIHDFAHGVKVLSIGSGDLARIAELKLSGVKPDLAEIAGILSPWLNLPEADKPDVVVLGCTHYPLLRPELEKVLGPEITLVDSGMAIARRVVSLLGEENLHADGTAGDCLGWCTARDELMAVRTQYLQRFGIFSLNVLS</sequence>
<gene>
    <name evidence="7" type="primary">murI</name>
    <name evidence="8" type="ORF">IAB19_03675</name>
</gene>
<comment type="catalytic activity">
    <reaction evidence="1 7">
        <text>L-glutamate = D-glutamate</text>
        <dbReference type="Rhea" id="RHEA:12813"/>
        <dbReference type="ChEBI" id="CHEBI:29985"/>
        <dbReference type="ChEBI" id="CHEBI:29986"/>
        <dbReference type="EC" id="5.1.1.3"/>
    </reaction>
</comment>
<dbReference type="Proteomes" id="UP000823631">
    <property type="component" value="Unassembled WGS sequence"/>
</dbReference>
<evidence type="ECO:0000313" key="9">
    <source>
        <dbReference type="Proteomes" id="UP000823631"/>
    </source>
</evidence>
<comment type="similarity">
    <text evidence="7">Belongs to the aspartate/glutamate racemases family.</text>
</comment>
<dbReference type="GO" id="GO:0009252">
    <property type="term" value="P:peptidoglycan biosynthetic process"/>
    <property type="evidence" value="ECO:0007669"/>
    <property type="project" value="UniProtKB-UniRule"/>
</dbReference>
<dbReference type="AlphaFoldDB" id="A0A9D9GTS9"/>
<feature type="binding site" evidence="7">
    <location>
        <begin position="37"/>
        <end position="38"/>
    </location>
    <ligand>
        <name>substrate</name>
    </ligand>
</feature>
<dbReference type="InterPro" id="IPR001920">
    <property type="entry name" value="Asp/Glu_race"/>
</dbReference>
<dbReference type="InterPro" id="IPR015942">
    <property type="entry name" value="Asp/Glu/hydantoin_racemase"/>
</dbReference>
<feature type="binding site" evidence="7">
    <location>
        <begin position="184"/>
        <end position="185"/>
    </location>
    <ligand>
        <name>substrate</name>
    </ligand>
</feature>
<dbReference type="SUPFAM" id="SSF53681">
    <property type="entry name" value="Aspartate/glutamate racemase"/>
    <property type="match status" value="2"/>
</dbReference>
<dbReference type="FunFam" id="3.40.50.1860:FF:000001">
    <property type="entry name" value="Glutamate racemase"/>
    <property type="match status" value="1"/>
</dbReference>
<evidence type="ECO:0000256" key="6">
    <source>
        <dbReference type="ARBA" id="ARBA00023316"/>
    </source>
</evidence>
<comment type="pathway">
    <text evidence="7">Cell wall biogenesis; peptidoglycan biosynthesis.</text>
</comment>
<proteinExistence type="inferred from homology"/>
<protein>
    <recommendedName>
        <fullName evidence="2 7">Glutamate racemase</fullName>
        <ecNumber evidence="2 7">5.1.1.3</ecNumber>
    </recommendedName>
</protein>
<evidence type="ECO:0000256" key="5">
    <source>
        <dbReference type="ARBA" id="ARBA00023235"/>
    </source>
</evidence>
<dbReference type="PROSITE" id="PS00924">
    <property type="entry name" value="ASP_GLU_RACEMASE_2"/>
    <property type="match status" value="1"/>
</dbReference>
<keyword evidence="5 7" id="KW-0413">Isomerase</keyword>
<dbReference type="PANTHER" id="PTHR21198">
    <property type="entry name" value="GLUTAMATE RACEMASE"/>
    <property type="match status" value="1"/>
</dbReference>
<dbReference type="PANTHER" id="PTHR21198:SF2">
    <property type="entry name" value="GLUTAMATE RACEMASE"/>
    <property type="match status" value="1"/>
</dbReference>
<dbReference type="Gene3D" id="3.40.50.1860">
    <property type="match status" value="2"/>
</dbReference>
<evidence type="ECO:0000256" key="2">
    <source>
        <dbReference type="ARBA" id="ARBA00013090"/>
    </source>
</evidence>
<dbReference type="InterPro" id="IPR004391">
    <property type="entry name" value="Glu_race"/>
</dbReference>
<evidence type="ECO:0000256" key="1">
    <source>
        <dbReference type="ARBA" id="ARBA00001602"/>
    </source>
</evidence>
<dbReference type="GO" id="GO:0008881">
    <property type="term" value="F:glutamate racemase activity"/>
    <property type="evidence" value="ECO:0007669"/>
    <property type="project" value="UniProtKB-UniRule"/>
</dbReference>
<dbReference type="EC" id="5.1.1.3" evidence="2 7"/>
<dbReference type="GO" id="GO:0008360">
    <property type="term" value="P:regulation of cell shape"/>
    <property type="evidence" value="ECO:0007669"/>
    <property type="project" value="UniProtKB-KW"/>
</dbReference>